<reference evidence="1" key="1">
    <citation type="submission" date="2019-04" db="EMBL/GenBank/DDBJ databases">
        <title>Microbes associate with the intestines of laboratory mice.</title>
        <authorList>
            <person name="Navarre W."/>
            <person name="Wong E."/>
            <person name="Huang K."/>
            <person name="Tropini C."/>
            <person name="Ng K."/>
            <person name="Yu B."/>
        </authorList>
    </citation>
    <scope>NUCLEOTIDE SEQUENCE</scope>
    <source>
        <strain evidence="1">NM73_A23</strain>
    </source>
</reference>
<sequence length="894" mass="96643">MKKELIYALLLCSASAMAQRIDFNTPNQSKTTTEEGFQPWEVARVESAEQEFTADDGSTVTIKVESVKAPGYAGNAVYCNWWKDGAKSKNQLIGDAIFPIILEDGNYSPSTTEPMGLRFTISGLKPGEHSLAAYHNNVDGKMTPGYPMLKVLVNGTAVLEDVEQTIRQESNSLSGMSYIKFVAEEGRDVVVEYVSDPKSGMEYINNYAVVNALIFDRPNPKTTASDPYPANLDMHAAAVDAPDNEAGDIVLTWKPASSAVRHHVMFGTSPDNLTEMIATTEAQYAPQGISTHNVYYWRIDEEDAAGNRYEGDVWSFRPRHLAFPGAEGYGRFAIGGRGGVVYHVTSLDDDVDNPQPGTFRYGLTKVAGPRTIVFDVSGYITLKGRLTCSDKYVTIAGQTAPGEGITFRGAPLGVNSDGITRFIRSYRGYAGDQNGPIEAEQNKGLDGLGLAGGDHAIVDHCSVSWTTDEAFSSRGAKSITLQRTLLSESLNCADHPNYGSGAQHGYAATIGGGQGSGVGSFHHNLLAHNEGRNWSLSGGLTGSGFYDGAHDVFNNVVYNWGGRATDGGSHEINFVNNYYKKGPSTRQNYLLNLQLEGTGQGTQSAYVSGNIREELNGNKVYDKESTTYRYSLSGGQELNWEPFVSEPFFPSYATIESAEQAYRNVLSDVGCNQPFFNSHDARMVSETVSGTTSKVGSKTGKKGLIDREWDSEGYVDIPEVRRSADFDTDLDGMPDWWERTHGLSVTSPDNNSDNDNDGYTALEEYLNWMAQPHYEVAGGKMLAIDLMPLFAGYSSAAAFSVSGAGAAVSGSTLTVTAPVEESVMSFEVKCEEGGYSFTRTVNVYVNGISTGITEIANGSDPDNAADAAAYNLNGQRVSRSARGIVIINGKKVIK</sequence>
<name>A0AC61QR10_9BACT</name>
<evidence type="ECO:0000313" key="1">
    <source>
        <dbReference type="EMBL" id="TGX82503.1"/>
    </source>
</evidence>
<accession>A0AC61QR10</accession>
<dbReference type="Proteomes" id="UP000308886">
    <property type="component" value="Unassembled WGS sequence"/>
</dbReference>
<gene>
    <name evidence="1" type="ORF">E5358_06970</name>
</gene>
<evidence type="ECO:0000313" key="2">
    <source>
        <dbReference type="Proteomes" id="UP000308886"/>
    </source>
</evidence>
<keyword evidence="2" id="KW-1185">Reference proteome</keyword>
<protein>
    <submittedName>
        <fullName evidence="1">Uncharacterized protein</fullName>
    </submittedName>
</protein>
<comment type="caution">
    <text evidence="1">The sequence shown here is derived from an EMBL/GenBank/DDBJ whole genome shotgun (WGS) entry which is preliminary data.</text>
</comment>
<proteinExistence type="predicted"/>
<dbReference type="EMBL" id="SRZC01000009">
    <property type="protein sequence ID" value="TGX82503.1"/>
    <property type="molecule type" value="Genomic_DNA"/>
</dbReference>
<organism evidence="1 2">
    <name type="scientific">Palleniella muris</name>
    <dbReference type="NCBI Taxonomy" id="3038145"/>
    <lineage>
        <taxon>Bacteria</taxon>
        <taxon>Pseudomonadati</taxon>
        <taxon>Bacteroidota</taxon>
        <taxon>Bacteroidia</taxon>
        <taxon>Bacteroidales</taxon>
        <taxon>Prevotellaceae</taxon>
        <taxon>Palleniella</taxon>
    </lineage>
</organism>